<gene>
    <name evidence="2" type="ORF">UFOPK3267_03193</name>
</gene>
<dbReference type="EMBL" id="CAFBIY010000303">
    <property type="protein sequence ID" value="CAB4853658.1"/>
    <property type="molecule type" value="Genomic_DNA"/>
</dbReference>
<dbReference type="InterPro" id="IPR003414">
    <property type="entry name" value="PP_kinase"/>
</dbReference>
<dbReference type="AlphaFoldDB" id="A0A6J7CA68"/>
<organism evidence="2">
    <name type="scientific">freshwater metagenome</name>
    <dbReference type="NCBI Taxonomy" id="449393"/>
    <lineage>
        <taxon>unclassified sequences</taxon>
        <taxon>metagenomes</taxon>
        <taxon>ecological metagenomes</taxon>
    </lineage>
</organism>
<feature type="domain" description="Polyphosphate kinase N-terminal" evidence="1">
    <location>
        <begin position="6"/>
        <end position="74"/>
    </location>
</feature>
<dbReference type="PANTHER" id="PTHR30218">
    <property type="entry name" value="POLYPHOSPHATE KINASE"/>
    <property type="match status" value="1"/>
</dbReference>
<dbReference type="GO" id="GO:0008976">
    <property type="term" value="F:polyphosphate kinase activity"/>
    <property type="evidence" value="ECO:0007669"/>
    <property type="project" value="InterPro"/>
</dbReference>
<protein>
    <submittedName>
        <fullName evidence="2">Unannotated protein</fullName>
    </submittedName>
</protein>
<name>A0A6J7CA68_9ZZZZ</name>
<dbReference type="InterPro" id="IPR025198">
    <property type="entry name" value="PPK_N_dom"/>
</dbReference>
<evidence type="ECO:0000313" key="2">
    <source>
        <dbReference type="EMBL" id="CAB4853658.1"/>
    </source>
</evidence>
<accession>A0A6J7CA68</accession>
<reference evidence="2" key="1">
    <citation type="submission" date="2020-05" db="EMBL/GenBank/DDBJ databases">
        <authorList>
            <person name="Chiriac C."/>
            <person name="Salcher M."/>
            <person name="Ghai R."/>
            <person name="Kavagutti S V."/>
        </authorList>
    </citation>
    <scope>NUCLEOTIDE SEQUENCE</scope>
</reference>
<dbReference type="Pfam" id="PF13089">
    <property type="entry name" value="PP_kinase_N"/>
    <property type="match status" value="1"/>
</dbReference>
<dbReference type="SUPFAM" id="SSF140356">
    <property type="entry name" value="PPK N-terminal domain-like"/>
    <property type="match status" value="1"/>
</dbReference>
<dbReference type="InterPro" id="IPR036832">
    <property type="entry name" value="PPK_N_dom_sf"/>
</dbReference>
<dbReference type="GO" id="GO:0006799">
    <property type="term" value="P:polyphosphate biosynthetic process"/>
    <property type="evidence" value="ECO:0007669"/>
    <property type="project" value="InterPro"/>
</dbReference>
<dbReference type="Gene3D" id="1.20.58.310">
    <property type="entry name" value="Polyphosphate kinase N-terminal domain"/>
    <property type="match status" value="1"/>
</dbReference>
<dbReference type="GO" id="GO:0009358">
    <property type="term" value="C:polyphosphate kinase complex"/>
    <property type="evidence" value="ECO:0007669"/>
    <property type="project" value="InterPro"/>
</dbReference>
<dbReference type="PANTHER" id="PTHR30218:SF0">
    <property type="entry name" value="POLYPHOSPHATE KINASE"/>
    <property type="match status" value="1"/>
</dbReference>
<sequence length="75" mass="8424">MSRRLVNRELSWLAFNRRVLSLAEERGIPVLERLKFTAICSANLDEFFQVRVAALKDQVAAGFTHPAPDGLSPQV</sequence>
<evidence type="ECO:0000259" key="1">
    <source>
        <dbReference type="Pfam" id="PF13089"/>
    </source>
</evidence>
<proteinExistence type="predicted"/>